<feature type="repeat" description="ANK" evidence="3">
    <location>
        <begin position="357"/>
        <end position="389"/>
    </location>
</feature>
<dbReference type="HOGENOM" id="CLU_000134_48_1_7"/>
<dbReference type="InterPro" id="IPR032710">
    <property type="entry name" value="NTF2-like_dom_sf"/>
</dbReference>
<feature type="repeat" description="ANK" evidence="3">
    <location>
        <begin position="426"/>
        <end position="458"/>
    </location>
</feature>
<dbReference type="SUPFAM" id="SSF54427">
    <property type="entry name" value="NTF2-like"/>
    <property type="match status" value="1"/>
</dbReference>
<gene>
    <name evidence="5" type="ordered locus">Sfum_1848</name>
</gene>
<dbReference type="SUPFAM" id="SSF48403">
    <property type="entry name" value="Ankyrin repeat"/>
    <property type="match status" value="1"/>
</dbReference>
<evidence type="ECO:0000313" key="6">
    <source>
        <dbReference type="Proteomes" id="UP000001784"/>
    </source>
</evidence>
<dbReference type="AlphaFoldDB" id="A0LJD1"/>
<dbReference type="Proteomes" id="UP000001784">
    <property type="component" value="Chromosome"/>
</dbReference>
<dbReference type="RefSeq" id="WP_011698703.1">
    <property type="nucleotide sequence ID" value="NC_008554.1"/>
</dbReference>
<reference evidence="5 6" key="1">
    <citation type="submission" date="2006-10" db="EMBL/GenBank/DDBJ databases">
        <title>Complete sequence of Syntrophobacter fumaroxidans MPOB.</title>
        <authorList>
            <consortium name="US DOE Joint Genome Institute"/>
            <person name="Copeland A."/>
            <person name="Lucas S."/>
            <person name="Lapidus A."/>
            <person name="Barry K."/>
            <person name="Detter J.C."/>
            <person name="Glavina del Rio T."/>
            <person name="Hammon N."/>
            <person name="Israni S."/>
            <person name="Pitluck S."/>
            <person name="Goltsman E.G."/>
            <person name="Martinez M."/>
            <person name="Schmutz J."/>
            <person name="Larimer F."/>
            <person name="Land M."/>
            <person name="Hauser L."/>
            <person name="Kyrpides N."/>
            <person name="Kim E."/>
            <person name="Boone D.R."/>
            <person name="Brockman F."/>
            <person name="Culley D."/>
            <person name="Ferry J."/>
            <person name="Gunsalus R."/>
            <person name="McInerney M.J."/>
            <person name="Morrison M."/>
            <person name="Plugge C."/>
            <person name="Rohlin L."/>
            <person name="Scholten J."/>
            <person name="Sieber J."/>
            <person name="Stams A.J.M."/>
            <person name="Worm P."/>
            <person name="Henstra A.M."/>
            <person name="Richardson P."/>
        </authorList>
    </citation>
    <scope>NUCLEOTIDE SEQUENCE [LARGE SCALE GENOMIC DNA]</scope>
    <source>
        <strain evidence="6">DSM 10017 / MPOB</strain>
    </source>
</reference>
<organism evidence="5 6">
    <name type="scientific">Syntrophobacter fumaroxidans (strain DSM 10017 / MPOB)</name>
    <dbReference type="NCBI Taxonomy" id="335543"/>
    <lineage>
        <taxon>Bacteria</taxon>
        <taxon>Pseudomonadati</taxon>
        <taxon>Thermodesulfobacteriota</taxon>
        <taxon>Syntrophobacteria</taxon>
        <taxon>Syntrophobacterales</taxon>
        <taxon>Syntrophobacteraceae</taxon>
        <taxon>Syntrophobacter</taxon>
    </lineage>
</organism>
<proteinExistence type="predicted"/>
<dbReference type="eggNOG" id="COG0666">
    <property type="taxonomic scope" value="Bacteria"/>
</dbReference>
<dbReference type="PANTHER" id="PTHR24171">
    <property type="entry name" value="ANKYRIN REPEAT DOMAIN-CONTAINING PROTEIN 39-RELATED"/>
    <property type="match status" value="1"/>
</dbReference>
<keyword evidence="2 3" id="KW-0040">ANK repeat</keyword>
<dbReference type="STRING" id="335543.Sfum_1848"/>
<feature type="domain" description="SnoaL-like" evidence="4">
    <location>
        <begin position="12"/>
        <end position="124"/>
    </location>
</feature>
<protein>
    <submittedName>
        <fullName evidence="5">Ankyrin</fullName>
    </submittedName>
</protein>
<dbReference type="PROSITE" id="PS50297">
    <property type="entry name" value="ANK_REP_REGION"/>
    <property type="match status" value="5"/>
</dbReference>
<dbReference type="SMART" id="SM00248">
    <property type="entry name" value="ANK"/>
    <property type="match status" value="7"/>
</dbReference>
<dbReference type="InParanoid" id="A0LJD1"/>
<dbReference type="KEGG" id="sfu:Sfum_1848"/>
<keyword evidence="6" id="KW-1185">Reference proteome</keyword>
<keyword evidence="1" id="KW-0677">Repeat</keyword>
<dbReference type="InterPro" id="IPR036770">
    <property type="entry name" value="Ankyrin_rpt-contain_sf"/>
</dbReference>
<evidence type="ECO:0000256" key="2">
    <source>
        <dbReference type="ARBA" id="ARBA00023043"/>
    </source>
</evidence>
<dbReference type="InterPro" id="IPR002110">
    <property type="entry name" value="Ankyrin_rpt"/>
</dbReference>
<dbReference type="Gene3D" id="1.25.40.20">
    <property type="entry name" value="Ankyrin repeat-containing domain"/>
    <property type="match status" value="2"/>
</dbReference>
<dbReference type="Pfam" id="PF12796">
    <property type="entry name" value="Ank_2"/>
    <property type="match status" value="2"/>
</dbReference>
<feature type="repeat" description="ANK" evidence="3">
    <location>
        <begin position="391"/>
        <end position="413"/>
    </location>
</feature>
<evidence type="ECO:0000259" key="4">
    <source>
        <dbReference type="Pfam" id="PF12680"/>
    </source>
</evidence>
<dbReference type="Gene3D" id="3.10.450.50">
    <property type="match status" value="1"/>
</dbReference>
<dbReference type="InterPro" id="IPR037401">
    <property type="entry name" value="SnoaL-like"/>
</dbReference>
<dbReference type="eggNOG" id="COG3631">
    <property type="taxonomic scope" value="Bacteria"/>
</dbReference>
<evidence type="ECO:0000256" key="1">
    <source>
        <dbReference type="ARBA" id="ARBA00022737"/>
    </source>
</evidence>
<feature type="repeat" description="ANK" evidence="3">
    <location>
        <begin position="209"/>
        <end position="241"/>
    </location>
</feature>
<dbReference type="Pfam" id="PF12680">
    <property type="entry name" value="SnoaL_2"/>
    <property type="match status" value="1"/>
</dbReference>
<sequence>MTVSSDTTRSVAEQWFRALRSGHGEEALGCLDKDVVWINNPPEAGLSDIIPWLGEYRGIEAVRKTFAVWAERAEVRSFELRKLVIDGDEALGVVHEVAEVKATALCYDIEFIQRFRVGDSKIVFWTSYWDTVKGIVPFRGDLRARLIAAAEKGDEREALNLLPFGADPGVRDERSGLTALMIASARGHAGLVRMLIRFGADPNAVDRRAGASALHKACQGGHLEAVKALIEAGARIDLQAASTGHTPLFEAIWFKSDAIVDLLLKHDARIEVLTHYGFTIDRHIEYALNVNKGEAGLAALNRIKEMVRERRASDDSRQCAGGVNQAVLEGNLEGVRTALARGGDLEERFPIVGKLWDGHTPLLIASLRGHVDIVRELIERGADVNAIEPVFGAVPLHKATYNGHTEITRLLVKAKGVNLDYQGPANGYTPLHDALWHAYPDSAQPLIDAGARLDIVAYDGKLPVDIAVEELGPEHPIVGQLKERASGTKAKQPVG</sequence>
<feature type="repeat" description="ANK" evidence="3">
    <location>
        <begin position="175"/>
        <end position="207"/>
    </location>
</feature>
<evidence type="ECO:0000256" key="3">
    <source>
        <dbReference type="PROSITE-ProRule" id="PRU00023"/>
    </source>
</evidence>
<evidence type="ECO:0000313" key="5">
    <source>
        <dbReference type="EMBL" id="ABK17533.1"/>
    </source>
</evidence>
<name>A0LJD1_SYNFM</name>
<dbReference type="PROSITE" id="PS50088">
    <property type="entry name" value="ANK_REPEAT"/>
    <property type="match status" value="5"/>
</dbReference>
<accession>A0LJD1</accession>
<dbReference type="EMBL" id="CP000478">
    <property type="protein sequence ID" value="ABK17533.1"/>
    <property type="molecule type" value="Genomic_DNA"/>
</dbReference>
<dbReference type="PRINTS" id="PR01415">
    <property type="entry name" value="ANKYRIN"/>
</dbReference>